<dbReference type="EMBL" id="LR798243">
    <property type="protein sequence ID" value="CAB5215017.1"/>
    <property type="molecule type" value="Genomic_DNA"/>
</dbReference>
<reference evidence="1" key="1">
    <citation type="submission" date="2020-05" db="EMBL/GenBank/DDBJ databases">
        <authorList>
            <person name="Chiriac C."/>
            <person name="Salcher M."/>
            <person name="Ghai R."/>
            <person name="Kavagutti S V."/>
        </authorList>
    </citation>
    <scope>NUCLEOTIDE SEQUENCE</scope>
</reference>
<evidence type="ECO:0000313" key="1">
    <source>
        <dbReference type="EMBL" id="CAB5215017.1"/>
    </source>
</evidence>
<organism evidence="1">
    <name type="scientific">uncultured Caudovirales phage</name>
    <dbReference type="NCBI Taxonomy" id="2100421"/>
    <lineage>
        <taxon>Viruses</taxon>
        <taxon>Duplodnaviria</taxon>
        <taxon>Heunggongvirae</taxon>
        <taxon>Uroviricota</taxon>
        <taxon>Caudoviricetes</taxon>
        <taxon>Peduoviridae</taxon>
        <taxon>Maltschvirus</taxon>
        <taxon>Maltschvirus maltsch</taxon>
    </lineage>
</organism>
<name>A0A6J7WHL2_9CAUD</name>
<sequence>MTTVRVTWEQNGGHWNETCAWVLEHFGLPGHKFTTEVNSTYMDFNFIDEQEALLCAIGCGGQILVDR</sequence>
<protein>
    <submittedName>
        <fullName evidence="1">Uncharacterized protein</fullName>
    </submittedName>
</protein>
<gene>
    <name evidence="1" type="ORF">UFOVP190_360</name>
</gene>
<accession>A0A6J7WHL2</accession>
<proteinExistence type="predicted"/>